<evidence type="ECO:0000256" key="4">
    <source>
        <dbReference type="ARBA" id="ARBA00022801"/>
    </source>
</evidence>
<dbReference type="PANTHER" id="PTHR30636:SF3">
    <property type="entry name" value="UPF0701 PROTEIN YICC"/>
    <property type="match status" value="1"/>
</dbReference>
<dbReference type="Pfam" id="PF08340">
    <property type="entry name" value="YicC-like_C"/>
    <property type="match status" value="1"/>
</dbReference>
<dbReference type="GO" id="GO:0004521">
    <property type="term" value="F:RNA endonuclease activity"/>
    <property type="evidence" value="ECO:0007669"/>
    <property type="project" value="InterPro"/>
</dbReference>
<evidence type="ECO:0000259" key="6">
    <source>
        <dbReference type="Pfam" id="PF03755"/>
    </source>
</evidence>
<name>A0A964E2C1_9PROT</name>
<dbReference type="Pfam" id="PF03755">
    <property type="entry name" value="YicC-like_N"/>
    <property type="match status" value="1"/>
</dbReference>
<dbReference type="AlphaFoldDB" id="A0A964E2C1"/>
<evidence type="ECO:0000259" key="7">
    <source>
        <dbReference type="Pfam" id="PF08340"/>
    </source>
</evidence>
<dbReference type="PANTHER" id="PTHR30636">
    <property type="entry name" value="UPF0701 PROTEIN YICC"/>
    <property type="match status" value="1"/>
</dbReference>
<evidence type="ECO:0000256" key="5">
    <source>
        <dbReference type="ARBA" id="ARBA00035648"/>
    </source>
</evidence>
<evidence type="ECO:0000313" key="9">
    <source>
        <dbReference type="Proteomes" id="UP000721844"/>
    </source>
</evidence>
<dbReference type="NCBIfam" id="TIGR00255">
    <property type="entry name" value="YicC/YloC family endoribonuclease"/>
    <property type="match status" value="1"/>
</dbReference>
<comment type="similarity">
    <text evidence="5">Belongs to the YicC/YloC family.</text>
</comment>
<feature type="domain" description="Endoribonuclease YicC-like C-terminal" evidence="7">
    <location>
        <begin position="187"/>
        <end position="300"/>
    </location>
</feature>
<dbReference type="Proteomes" id="UP000721844">
    <property type="component" value="Unassembled WGS sequence"/>
</dbReference>
<proteinExistence type="inferred from homology"/>
<organism evidence="8 9">
    <name type="scientific">Acidisoma cellulosilyticum</name>
    <dbReference type="NCBI Taxonomy" id="2802395"/>
    <lineage>
        <taxon>Bacteria</taxon>
        <taxon>Pseudomonadati</taxon>
        <taxon>Pseudomonadota</taxon>
        <taxon>Alphaproteobacteria</taxon>
        <taxon>Acetobacterales</taxon>
        <taxon>Acidocellaceae</taxon>
        <taxon>Acidisoma</taxon>
    </lineage>
</organism>
<evidence type="ECO:0000256" key="1">
    <source>
        <dbReference type="ARBA" id="ARBA00001968"/>
    </source>
</evidence>
<dbReference type="InterPro" id="IPR013551">
    <property type="entry name" value="YicC-like_C"/>
</dbReference>
<protein>
    <submittedName>
        <fullName evidence="8">YicC family protein</fullName>
    </submittedName>
</protein>
<keyword evidence="4" id="KW-0378">Hydrolase</keyword>
<dbReference type="RefSeq" id="WP_227305554.1">
    <property type="nucleotide sequence ID" value="NZ_JAESVA010000001.1"/>
</dbReference>
<keyword evidence="9" id="KW-1185">Reference proteome</keyword>
<feature type="domain" description="Endoribonuclease YicC-like N-terminal" evidence="6">
    <location>
        <begin position="8"/>
        <end position="163"/>
    </location>
</feature>
<sequence length="300" mass="32574">MDEKQTLASMTGFGAAASTVSTGVAWSWDIRSVNSKGLELRFRMPSGWEAVEAELRPVLTKRLRRGSINANLSLKAEEQGAAAPDPEALERVLKLAQEIAGRIPGSPPLRAELLLGLPGVLRASQSGGLPALTPELKAAVVAGFMEALTQLERGRFEEGARLHTVLTGFLDDIARLRTESEIAAEDQPRLQRARMLENVRALLAEGMSLPEDRVAQEVALLASRSDVREELDRLASHIDAARTLLAEGVLVGRKLDFLMQEFNREANTLCSKSASVPLTAIGLSLKAVIEQLREQVQNVE</sequence>
<reference evidence="8 9" key="1">
    <citation type="journal article" date="2021" name="Microorganisms">
        <title>Acidisoma silvae sp. nov. and Acidisomacellulosilytica sp. nov., Two Acidophilic Bacteria Isolated from Decaying Wood, Hydrolyzing Cellulose and Producing Poly-3-hydroxybutyrate.</title>
        <authorList>
            <person name="Mieszkin S."/>
            <person name="Pouder E."/>
            <person name="Uroz S."/>
            <person name="Simon-Colin C."/>
            <person name="Alain K."/>
        </authorList>
    </citation>
    <scope>NUCLEOTIDE SEQUENCE [LARGE SCALE GENOMIC DNA]</scope>
    <source>
        <strain evidence="8 9">HW T5.17</strain>
    </source>
</reference>
<keyword evidence="2" id="KW-0540">Nuclease</keyword>
<dbReference type="GO" id="GO:0016787">
    <property type="term" value="F:hydrolase activity"/>
    <property type="evidence" value="ECO:0007669"/>
    <property type="project" value="UniProtKB-KW"/>
</dbReference>
<gene>
    <name evidence="8" type="ORF">ACELLULO517_02440</name>
</gene>
<evidence type="ECO:0000313" key="8">
    <source>
        <dbReference type="EMBL" id="MCB8879077.1"/>
    </source>
</evidence>
<comment type="caution">
    <text evidence="8">The sequence shown here is derived from an EMBL/GenBank/DDBJ whole genome shotgun (WGS) entry which is preliminary data.</text>
</comment>
<accession>A0A964E2C1</accession>
<dbReference type="InterPro" id="IPR013527">
    <property type="entry name" value="YicC-like_N"/>
</dbReference>
<keyword evidence="3" id="KW-0255">Endonuclease</keyword>
<evidence type="ECO:0000256" key="2">
    <source>
        <dbReference type="ARBA" id="ARBA00022722"/>
    </source>
</evidence>
<dbReference type="EMBL" id="JAESVA010000001">
    <property type="protein sequence ID" value="MCB8879077.1"/>
    <property type="molecule type" value="Genomic_DNA"/>
</dbReference>
<evidence type="ECO:0000256" key="3">
    <source>
        <dbReference type="ARBA" id="ARBA00022759"/>
    </source>
</evidence>
<comment type="cofactor">
    <cofactor evidence="1">
        <name>a divalent metal cation</name>
        <dbReference type="ChEBI" id="CHEBI:60240"/>
    </cofactor>
</comment>
<dbReference type="InterPro" id="IPR005229">
    <property type="entry name" value="YicC/YloC-like"/>
</dbReference>